<dbReference type="Proteomes" id="UP000676336">
    <property type="component" value="Unassembled WGS sequence"/>
</dbReference>
<dbReference type="EMBL" id="CAJOBJ010259043">
    <property type="protein sequence ID" value="CAF5108675.1"/>
    <property type="molecule type" value="Genomic_DNA"/>
</dbReference>
<dbReference type="Proteomes" id="UP000681720">
    <property type="component" value="Unassembled WGS sequence"/>
</dbReference>
<evidence type="ECO:0000256" key="1">
    <source>
        <dbReference type="SAM" id="MobiDB-lite"/>
    </source>
</evidence>
<evidence type="ECO:0000313" key="3">
    <source>
        <dbReference type="EMBL" id="CAF5098024.1"/>
    </source>
</evidence>
<evidence type="ECO:0000313" key="5">
    <source>
        <dbReference type="Proteomes" id="UP000681967"/>
    </source>
</evidence>
<feature type="non-terminal residue" evidence="2">
    <location>
        <position position="26"/>
    </location>
</feature>
<dbReference type="Proteomes" id="UP000681967">
    <property type="component" value="Unassembled WGS sequence"/>
</dbReference>
<sequence>MDTIPSDENVDEQGIEIPIEVSVFSK</sequence>
<comment type="caution">
    <text evidence="2">The sequence shown here is derived from an EMBL/GenBank/DDBJ whole genome shotgun (WGS) entry which is preliminary data.</text>
</comment>
<organism evidence="2 5">
    <name type="scientific">Rotaria magnacalcarata</name>
    <dbReference type="NCBI Taxonomy" id="392030"/>
    <lineage>
        <taxon>Eukaryota</taxon>
        <taxon>Metazoa</taxon>
        <taxon>Spiralia</taxon>
        <taxon>Gnathifera</taxon>
        <taxon>Rotifera</taxon>
        <taxon>Eurotatoria</taxon>
        <taxon>Bdelloidea</taxon>
        <taxon>Philodinida</taxon>
        <taxon>Philodinidae</taxon>
        <taxon>Rotaria</taxon>
    </lineage>
</organism>
<dbReference type="EMBL" id="CAJOBI010247516">
    <property type="protein sequence ID" value="CAF5098024.1"/>
    <property type="molecule type" value="Genomic_DNA"/>
</dbReference>
<reference evidence="2" key="1">
    <citation type="submission" date="2021-02" db="EMBL/GenBank/DDBJ databases">
        <authorList>
            <person name="Nowell W R."/>
        </authorList>
    </citation>
    <scope>NUCLEOTIDE SEQUENCE</scope>
</reference>
<accession>A0A8S3CTI0</accession>
<evidence type="ECO:0000313" key="4">
    <source>
        <dbReference type="EMBL" id="CAF5108675.1"/>
    </source>
</evidence>
<dbReference type="AlphaFoldDB" id="A0A8S3CTI0"/>
<dbReference type="EMBL" id="CAJOBH010180848">
    <property type="protein sequence ID" value="CAF4938907.1"/>
    <property type="molecule type" value="Genomic_DNA"/>
</dbReference>
<gene>
    <name evidence="2" type="ORF">BYL167_LOCUS53583</name>
    <name evidence="4" type="ORF">GIL414_LOCUS63072</name>
    <name evidence="3" type="ORF">SMN809_LOCUS61532</name>
</gene>
<feature type="region of interest" description="Disordered" evidence="1">
    <location>
        <begin position="1"/>
        <end position="26"/>
    </location>
</feature>
<name>A0A8S3CTI0_9BILA</name>
<protein>
    <submittedName>
        <fullName evidence="2">Uncharacterized protein</fullName>
    </submittedName>
</protein>
<evidence type="ECO:0000313" key="2">
    <source>
        <dbReference type="EMBL" id="CAF4938907.1"/>
    </source>
</evidence>
<proteinExistence type="predicted"/>